<evidence type="ECO:0000256" key="2">
    <source>
        <dbReference type="ARBA" id="ARBA00023002"/>
    </source>
</evidence>
<dbReference type="GO" id="GO:0008202">
    <property type="term" value="P:steroid metabolic process"/>
    <property type="evidence" value="ECO:0007669"/>
    <property type="project" value="UniProtKB-KW"/>
</dbReference>
<dbReference type="InterPro" id="IPR036291">
    <property type="entry name" value="NAD(P)-bd_dom_sf"/>
</dbReference>
<dbReference type="eggNOG" id="COG1028">
    <property type="taxonomic scope" value="Bacteria"/>
</dbReference>
<dbReference type="AlphaFoldDB" id="U2KTE1"/>
<dbReference type="OrthoDB" id="9803333at2"/>
<dbReference type="InterPro" id="IPR020904">
    <property type="entry name" value="Sc_DH/Rdtase_CS"/>
</dbReference>
<dbReference type="PRINTS" id="PR00080">
    <property type="entry name" value="SDRFAMILY"/>
</dbReference>
<dbReference type="Gene3D" id="3.40.50.720">
    <property type="entry name" value="NAD(P)-binding Rossmann-like Domain"/>
    <property type="match status" value="1"/>
</dbReference>
<gene>
    <name evidence="4" type="ORF">RUMCAL_01642</name>
</gene>
<name>U2KTE1_9FIRM</name>
<dbReference type="RefSeq" id="WP_021683113.1">
    <property type="nucleotide sequence ID" value="NZ_KI260464.1"/>
</dbReference>
<dbReference type="SUPFAM" id="SSF51735">
    <property type="entry name" value="NAD(P)-binding Rossmann-fold domains"/>
    <property type="match status" value="1"/>
</dbReference>
<dbReference type="GO" id="GO:0032787">
    <property type="term" value="P:monocarboxylic acid metabolic process"/>
    <property type="evidence" value="ECO:0007669"/>
    <property type="project" value="UniProtKB-ARBA"/>
</dbReference>
<dbReference type="InterPro" id="IPR050259">
    <property type="entry name" value="SDR"/>
</dbReference>
<evidence type="ECO:0000313" key="5">
    <source>
        <dbReference type="Proteomes" id="UP000016662"/>
    </source>
</evidence>
<dbReference type="PANTHER" id="PTHR42879:SF2">
    <property type="entry name" value="3-OXOACYL-[ACYL-CARRIER-PROTEIN] REDUCTASE FABG"/>
    <property type="match status" value="1"/>
</dbReference>
<keyword evidence="3" id="KW-0753">Steroid metabolism</keyword>
<evidence type="ECO:0000313" key="4">
    <source>
        <dbReference type="EMBL" id="ERJ95532.1"/>
    </source>
</evidence>
<dbReference type="PATRIC" id="fig|411473.3.peg.1340"/>
<comment type="caution">
    <text evidence="4">The sequence shown here is derived from an EMBL/GenBank/DDBJ whole genome shotgun (WGS) entry which is preliminary data.</text>
</comment>
<keyword evidence="3" id="KW-0443">Lipid metabolism</keyword>
<dbReference type="NCBIfam" id="NF047420">
    <property type="entry name" value="EF_P_mod_YmfI"/>
    <property type="match status" value="1"/>
</dbReference>
<sequence>MLKTALVTGASRGIGAAVAKGLAADGYLVAGVYCHSRDAMEELAAACGVIPIAADLSQTDALPELAGTVLEHLGHVDVLVNNAACSYINLFQCLPPEQVRRLYAVNLTAPVELSRLLLPSMLSRHAGCIVNISSMWGETGASCEVDYSVTKGAILAFTRALAKEVGPSGIRVNAVSPGTIATDMVSHLPQETLDELAEETPLGRLGKPEDVADVVRFLVSEQAAYITGQDIPVNGGFWCG</sequence>
<dbReference type="HOGENOM" id="CLU_010194_1_3_9"/>
<comment type="similarity">
    <text evidence="1">Belongs to the short-chain dehydrogenases/reductases (SDR) family.</text>
</comment>
<dbReference type="PROSITE" id="PS00061">
    <property type="entry name" value="ADH_SHORT"/>
    <property type="match status" value="1"/>
</dbReference>
<dbReference type="Pfam" id="PF13561">
    <property type="entry name" value="adh_short_C2"/>
    <property type="match status" value="1"/>
</dbReference>
<evidence type="ECO:0000256" key="3">
    <source>
        <dbReference type="ARBA" id="ARBA00023221"/>
    </source>
</evidence>
<evidence type="ECO:0000256" key="1">
    <source>
        <dbReference type="ARBA" id="ARBA00006484"/>
    </source>
</evidence>
<keyword evidence="2" id="KW-0560">Oxidoreductase</keyword>
<keyword evidence="5" id="KW-1185">Reference proteome</keyword>
<dbReference type="Proteomes" id="UP000016662">
    <property type="component" value="Unassembled WGS sequence"/>
</dbReference>
<dbReference type="STRING" id="411473.RUMCAL_01642"/>
<dbReference type="PANTHER" id="PTHR42879">
    <property type="entry name" value="3-OXOACYL-(ACYL-CARRIER-PROTEIN) REDUCTASE"/>
    <property type="match status" value="1"/>
</dbReference>
<dbReference type="EMBL" id="AWVF01000208">
    <property type="protein sequence ID" value="ERJ95532.1"/>
    <property type="molecule type" value="Genomic_DNA"/>
</dbReference>
<accession>U2KTE1</accession>
<dbReference type="FunFam" id="3.40.50.720:FF:000173">
    <property type="entry name" value="3-oxoacyl-[acyl-carrier protein] reductase"/>
    <property type="match status" value="1"/>
</dbReference>
<organism evidence="4 5">
    <name type="scientific">Ruminococcus callidus ATCC 27760</name>
    <dbReference type="NCBI Taxonomy" id="411473"/>
    <lineage>
        <taxon>Bacteria</taxon>
        <taxon>Bacillati</taxon>
        <taxon>Bacillota</taxon>
        <taxon>Clostridia</taxon>
        <taxon>Eubacteriales</taxon>
        <taxon>Oscillospiraceae</taxon>
        <taxon>Ruminococcus</taxon>
    </lineage>
</organism>
<dbReference type="PRINTS" id="PR00081">
    <property type="entry name" value="GDHRDH"/>
</dbReference>
<reference evidence="4 5" key="1">
    <citation type="submission" date="2013-07" db="EMBL/GenBank/DDBJ databases">
        <authorList>
            <person name="Weinstock G."/>
            <person name="Sodergren E."/>
            <person name="Wylie T."/>
            <person name="Fulton L."/>
            <person name="Fulton R."/>
            <person name="Fronick C."/>
            <person name="O'Laughlin M."/>
            <person name="Godfrey J."/>
            <person name="Miner T."/>
            <person name="Herter B."/>
            <person name="Appelbaum E."/>
            <person name="Cordes M."/>
            <person name="Lek S."/>
            <person name="Wollam A."/>
            <person name="Pepin K.H."/>
            <person name="Palsikar V.B."/>
            <person name="Mitreva M."/>
            <person name="Wilson R.K."/>
        </authorList>
    </citation>
    <scope>NUCLEOTIDE SEQUENCE [LARGE SCALE GENOMIC DNA]</scope>
    <source>
        <strain evidence="4 5">ATCC 27760</strain>
    </source>
</reference>
<protein>
    <submittedName>
        <fullName evidence="4">Putative acetoacetyl-CoA reductase</fullName>
    </submittedName>
</protein>
<dbReference type="InterPro" id="IPR002347">
    <property type="entry name" value="SDR_fam"/>
</dbReference>
<proteinExistence type="inferred from homology"/>
<dbReference type="GO" id="GO:0016491">
    <property type="term" value="F:oxidoreductase activity"/>
    <property type="evidence" value="ECO:0007669"/>
    <property type="project" value="UniProtKB-KW"/>
</dbReference>